<dbReference type="SMART" id="SM00014">
    <property type="entry name" value="acidPPc"/>
    <property type="match status" value="1"/>
</dbReference>
<evidence type="ECO:0000313" key="3">
    <source>
        <dbReference type="Proteomes" id="UP000184532"/>
    </source>
</evidence>
<accession>A0A1M5IQ86</accession>
<dbReference type="Pfam" id="PF01569">
    <property type="entry name" value="PAP2"/>
    <property type="match status" value="1"/>
</dbReference>
<sequence length="264" mass="28996">MSIKLPSFFTLDKNTLCFSKKHVKCVIVFMWCSTSCFGQGGNNLDAQTLDPAISTQPALVKQLIIPGLLTGTALLINNSSFERDLQPKINKGLSTNIDDYTRFAPIAGMYLADGLGIPSKNHWFDQTKNAAFSLVITQLITTGLKVNIDKDRPNGANNEALPSGHTSLAFASATVFYEEFKETKPLLAYSGYVFALSTAYLRMAKNKHWLSDVILGSAVGIAVTKLVYHLDHLFAWNPFVKSEKLVVFPNFGNGTTGLSLAFRF</sequence>
<dbReference type="InterPro" id="IPR000326">
    <property type="entry name" value="PAP2/HPO"/>
</dbReference>
<gene>
    <name evidence="2" type="ORF">SAMN04488116_0861</name>
</gene>
<dbReference type="EMBL" id="FQWL01000001">
    <property type="protein sequence ID" value="SHG30467.1"/>
    <property type="molecule type" value="Genomic_DNA"/>
</dbReference>
<keyword evidence="3" id="KW-1185">Reference proteome</keyword>
<evidence type="ECO:0000259" key="1">
    <source>
        <dbReference type="SMART" id="SM00014"/>
    </source>
</evidence>
<dbReference type="SUPFAM" id="SSF48317">
    <property type="entry name" value="Acid phosphatase/Vanadium-dependent haloperoxidase"/>
    <property type="match status" value="1"/>
</dbReference>
<name>A0A1M5IQ86_9FLAO</name>
<dbReference type="Gene3D" id="1.20.144.10">
    <property type="entry name" value="Phosphatidic acid phosphatase type 2/haloperoxidase"/>
    <property type="match status" value="1"/>
</dbReference>
<protein>
    <submittedName>
        <fullName evidence="2">PAP2 superfamily protein</fullName>
    </submittedName>
</protein>
<organism evidence="2 3">
    <name type="scientific">Flagellimonas flava</name>
    <dbReference type="NCBI Taxonomy" id="570519"/>
    <lineage>
        <taxon>Bacteria</taxon>
        <taxon>Pseudomonadati</taxon>
        <taxon>Bacteroidota</taxon>
        <taxon>Flavobacteriia</taxon>
        <taxon>Flavobacteriales</taxon>
        <taxon>Flavobacteriaceae</taxon>
        <taxon>Flagellimonas</taxon>
    </lineage>
</organism>
<reference evidence="3" key="1">
    <citation type="submission" date="2016-11" db="EMBL/GenBank/DDBJ databases">
        <authorList>
            <person name="Varghese N."/>
            <person name="Submissions S."/>
        </authorList>
    </citation>
    <scope>NUCLEOTIDE SEQUENCE [LARGE SCALE GENOMIC DNA]</scope>
    <source>
        <strain evidence="3">DSM 22638</strain>
    </source>
</reference>
<proteinExistence type="predicted"/>
<dbReference type="Proteomes" id="UP000184532">
    <property type="component" value="Unassembled WGS sequence"/>
</dbReference>
<dbReference type="STRING" id="570519.SAMN04488116_0861"/>
<dbReference type="CDD" id="cd03394">
    <property type="entry name" value="PAP2_like_5"/>
    <property type="match status" value="1"/>
</dbReference>
<dbReference type="AlphaFoldDB" id="A0A1M5IQ86"/>
<dbReference type="InterPro" id="IPR036938">
    <property type="entry name" value="PAP2/HPO_sf"/>
</dbReference>
<evidence type="ECO:0000313" key="2">
    <source>
        <dbReference type="EMBL" id="SHG30467.1"/>
    </source>
</evidence>
<feature type="domain" description="Phosphatidic acid phosphatase type 2/haloperoxidase" evidence="1">
    <location>
        <begin position="127"/>
        <end position="228"/>
    </location>
</feature>